<feature type="compositionally biased region" description="Acidic residues" evidence="3">
    <location>
        <begin position="136"/>
        <end position="156"/>
    </location>
</feature>
<dbReference type="CDD" id="cd23645">
    <property type="entry name" value="HFD_Dpb3-like"/>
    <property type="match status" value="1"/>
</dbReference>
<dbReference type="EMBL" id="ML991771">
    <property type="protein sequence ID" value="KAF2239922.1"/>
    <property type="molecule type" value="Genomic_DNA"/>
</dbReference>
<evidence type="ECO:0000256" key="2">
    <source>
        <dbReference type="ARBA" id="ARBA00023242"/>
    </source>
</evidence>
<protein>
    <recommendedName>
        <fullName evidence="4">Transcription factor CBF/NF-Y/archaeal histone domain-containing protein</fullName>
    </recommendedName>
</protein>
<dbReference type="InterPro" id="IPR003958">
    <property type="entry name" value="CBFA_NFYB_domain"/>
</dbReference>
<keyword evidence="2" id="KW-0539">Nucleus</keyword>
<feature type="compositionally biased region" description="Basic and acidic residues" evidence="3">
    <location>
        <begin position="164"/>
        <end position="179"/>
    </location>
</feature>
<evidence type="ECO:0000313" key="5">
    <source>
        <dbReference type="EMBL" id="KAF2239922.1"/>
    </source>
</evidence>
<keyword evidence="6" id="KW-1185">Reference proteome</keyword>
<dbReference type="InterPro" id="IPR009072">
    <property type="entry name" value="Histone-fold"/>
</dbReference>
<feature type="domain" description="Transcription factor CBF/NF-Y/archaeal histone" evidence="4">
    <location>
        <begin position="19"/>
        <end position="84"/>
    </location>
</feature>
<dbReference type="GO" id="GO:0006261">
    <property type="term" value="P:DNA-templated DNA replication"/>
    <property type="evidence" value="ECO:0007669"/>
    <property type="project" value="TreeGrafter"/>
</dbReference>
<dbReference type="PANTHER" id="PTHR10252">
    <property type="entry name" value="HISTONE-LIKE TRANSCRIPTION FACTOR CCAAT-RELATED"/>
    <property type="match status" value="1"/>
</dbReference>
<dbReference type="PANTHER" id="PTHR10252:SF54">
    <property type="entry name" value="CHROMATIN ACCESSIBILITY COMPLEX PROTEIN 1"/>
    <property type="match status" value="1"/>
</dbReference>
<feature type="region of interest" description="Disordered" evidence="3">
    <location>
        <begin position="112"/>
        <end position="179"/>
    </location>
</feature>
<dbReference type="Proteomes" id="UP000800092">
    <property type="component" value="Unassembled WGS sequence"/>
</dbReference>
<evidence type="ECO:0000256" key="3">
    <source>
        <dbReference type="SAM" id="MobiDB-lite"/>
    </source>
</evidence>
<organism evidence="5 6">
    <name type="scientific">Viridothelium virens</name>
    <name type="common">Speckled blister lichen</name>
    <name type="synonym">Trypethelium virens</name>
    <dbReference type="NCBI Taxonomy" id="1048519"/>
    <lineage>
        <taxon>Eukaryota</taxon>
        <taxon>Fungi</taxon>
        <taxon>Dikarya</taxon>
        <taxon>Ascomycota</taxon>
        <taxon>Pezizomycotina</taxon>
        <taxon>Dothideomycetes</taxon>
        <taxon>Dothideomycetes incertae sedis</taxon>
        <taxon>Trypetheliales</taxon>
        <taxon>Trypetheliaceae</taxon>
        <taxon>Viridothelium</taxon>
    </lineage>
</organism>
<reference evidence="5" key="1">
    <citation type="journal article" date="2020" name="Stud. Mycol.">
        <title>101 Dothideomycetes genomes: a test case for predicting lifestyles and emergence of pathogens.</title>
        <authorList>
            <person name="Haridas S."/>
            <person name="Albert R."/>
            <person name="Binder M."/>
            <person name="Bloem J."/>
            <person name="Labutti K."/>
            <person name="Salamov A."/>
            <person name="Andreopoulos B."/>
            <person name="Baker S."/>
            <person name="Barry K."/>
            <person name="Bills G."/>
            <person name="Bluhm B."/>
            <person name="Cannon C."/>
            <person name="Castanera R."/>
            <person name="Culley D."/>
            <person name="Daum C."/>
            <person name="Ezra D."/>
            <person name="Gonzalez J."/>
            <person name="Henrissat B."/>
            <person name="Kuo A."/>
            <person name="Liang C."/>
            <person name="Lipzen A."/>
            <person name="Lutzoni F."/>
            <person name="Magnuson J."/>
            <person name="Mondo S."/>
            <person name="Nolan M."/>
            <person name="Ohm R."/>
            <person name="Pangilinan J."/>
            <person name="Park H.-J."/>
            <person name="Ramirez L."/>
            <person name="Alfaro M."/>
            <person name="Sun H."/>
            <person name="Tritt A."/>
            <person name="Yoshinaga Y."/>
            <person name="Zwiers L.-H."/>
            <person name="Turgeon B."/>
            <person name="Goodwin S."/>
            <person name="Spatafora J."/>
            <person name="Crous P."/>
            <person name="Grigoriev I."/>
        </authorList>
    </citation>
    <scope>NUCLEOTIDE SEQUENCE</scope>
    <source>
        <strain evidence="5">Tuck. ex Michener</strain>
    </source>
</reference>
<dbReference type="InterPro" id="IPR050568">
    <property type="entry name" value="Transcr_DNA_Rep_Reg"/>
</dbReference>
<dbReference type="AlphaFoldDB" id="A0A6A6HQ02"/>
<dbReference type="Gene3D" id="1.10.20.10">
    <property type="entry name" value="Histone, subunit A"/>
    <property type="match status" value="1"/>
</dbReference>
<feature type="compositionally biased region" description="Polar residues" evidence="3">
    <location>
        <begin position="112"/>
        <end position="126"/>
    </location>
</feature>
<sequence length="179" mass="19968">MPYNNNPIPKPTEFHGSANLPLARVKKIINADDSIHSCSNNAAFVITVAAEMFMHYLTEKTYDVVKSERKPRRNIQYKDVANAVARFDNLEFLTDVVPRTVTYKEYKQKQAKQTTGPTLANGQTTIDGKKTKVDPADDEGIDDDATEEDVEMEEASGVDIIPTDETKELAIRDHQGPPS</sequence>
<dbReference type="Pfam" id="PF00808">
    <property type="entry name" value="CBFD_NFYB_HMF"/>
    <property type="match status" value="1"/>
</dbReference>
<evidence type="ECO:0000259" key="4">
    <source>
        <dbReference type="Pfam" id="PF00808"/>
    </source>
</evidence>
<comment type="subcellular location">
    <subcellularLocation>
        <location evidence="1">Nucleus</location>
    </subcellularLocation>
</comment>
<evidence type="ECO:0000256" key="1">
    <source>
        <dbReference type="ARBA" id="ARBA00004123"/>
    </source>
</evidence>
<dbReference type="OrthoDB" id="636685at2759"/>
<accession>A0A6A6HQ02</accession>
<dbReference type="SUPFAM" id="SSF47113">
    <property type="entry name" value="Histone-fold"/>
    <property type="match status" value="1"/>
</dbReference>
<evidence type="ECO:0000313" key="6">
    <source>
        <dbReference type="Proteomes" id="UP000800092"/>
    </source>
</evidence>
<name>A0A6A6HQ02_VIRVR</name>
<proteinExistence type="predicted"/>
<dbReference type="GO" id="GO:0008623">
    <property type="term" value="C:CHRAC"/>
    <property type="evidence" value="ECO:0007669"/>
    <property type="project" value="TreeGrafter"/>
</dbReference>
<gene>
    <name evidence="5" type="ORF">EV356DRAFT_572002</name>
</gene>
<dbReference type="GO" id="GO:0046982">
    <property type="term" value="F:protein heterodimerization activity"/>
    <property type="evidence" value="ECO:0007669"/>
    <property type="project" value="InterPro"/>
</dbReference>